<keyword evidence="1" id="KW-0813">Transport</keyword>
<dbReference type="InterPro" id="IPR050093">
    <property type="entry name" value="ABC_SmlMolc_Importer"/>
</dbReference>
<keyword evidence="5" id="KW-0997">Cell inner membrane</keyword>
<dbReference type="PANTHER" id="PTHR42781:SF5">
    <property type="entry name" value="PUTRESCINE TRANSPORT ATP-BINDING PROTEIN POTG"/>
    <property type="match status" value="1"/>
</dbReference>
<evidence type="ECO:0000256" key="5">
    <source>
        <dbReference type="ARBA" id="ARBA00022519"/>
    </source>
</evidence>
<evidence type="ECO:0000256" key="3">
    <source>
        <dbReference type="ARBA" id="ARBA00022496"/>
    </source>
</evidence>
<evidence type="ECO:0000256" key="12">
    <source>
        <dbReference type="ARBA" id="ARBA00066388"/>
    </source>
</evidence>
<protein>
    <recommendedName>
        <fullName evidence="12">ABC-type quaternary amine transporter</fullName>
        <ecNumber evidence="12">7.6.2.9</ecNumber>
    </recommendedName>
</protein>
<evidence type="ECO:0000256" key="8">
    <source>
        <dbReference type="ARBA" id="ARBA00022967"/>
    </source>
</evidence>
<dbReference type="GO" id="GO:0015418">
    <property type="term" value="F:ABC-type quaternary ammonium compound transporting activity"/>
    <property type="evidence" value="ECO:0007669"/>
    <property type="project" value="UniProtKB-EC"/>
</dbReference>
<dbReference type="GO" id="GO:0016887">
    <property type="term" value="F:ATP hydrolysis activity"/>
    <property type="evidence" value="ECO:0007669"/>
    <property type="project" value="InterPro"/>
</dbReference>
<dbReference type="SUPFAM" id="SSF50331">
    <property type="entry name" value="MOP-like"/>
    <property type="match status" value="1"/>
</dbReference>
<dbReference type="PROSITE" id="PS00211">
    <property type="entry name" value="ABC_TRANSPORTER_1"/>
    <property type="match status" value="1"/>
</dbReference>
<keyword evidence="10" id="KW-0406">Ion transport</keyword>
<keyword evidence="3" id="KW-0410">Iron transport</keyword>
<evidence type="ECO:0000256" key="1">
    <source>
        <dbReference type="ARBA" id="ARBA00022448"/>
    </source>
</evidence>
<sequence>MVMLDVFLSTQLNTFGLDMRFSVASGTTTVLLGESGAGKSTVLRLLAGLLQPRVGHISLDGIVYLDSERRIALSPQDRPIGYVFQEYLLFPHLSVFENVAFGLRAQHLARPIVRERVSEALSRVHLSGFEKRQPHQLSGGQQQRVALARALALRPSLLLLDEPLAALDVQTRREVRQELRSILAETGITTVLVTHHYIDALVFGQHILVLDQGRVIQQGGQSDLALHPRSTYVAELVGMNFFHACLMRYAPDGSCIVELSQTQPTLEMTVRFEEGENGSEVLPAGTDVCVVIDPRDITLQFTPPESSARNSYQGRIVQILNLPSASGGLVRVSIALDGVSLPPLTAEITGTSAARLAFEEGQLVYASFKASATHAYL</sequence>
<evidence type="ECO:0000256" key="4">
    <source>
        <dbReference type="ARBA" id="ARBA00022505"/>
    </source>
</evidence>
<dbReference type="InterPro" id="IPR003593">
    <property type="entry name" value="AAA+_ATPase"/>
</dbReference>
<evidence type="ECO:0000256" key="11">
    <source>
        <dbReference type="ARBA" id="ARBA00023136"/>
    </source>
</evidence>
<reference evidence="16" key="1">
    <citation type="submission" date="2020-10" db="EMBL/GenBank/DDBJ databases">
        <title>Taxonomic study of unclassified bacteria belonging to the class Ktedonobacteria.</title>
        <authorList>
            <person name="Yabe S."/>
            <person name="Wang C.M."/>
            <person name="Zheng Y."/>
            <person name="Sakai Y."/>
            <person name="Cavaletti L."/>
            <person name="Monciardini P."/>
            <person name="Donadio S."/>
        </authorList>
    </citation>
    <scope>NUCLEOTIDE SEQUENCE</scope>
    <source>
        <strain evidence="16">SOSP1-1</strain>
    </source>
</reference>
<dbReference type="Gene3D" id="2.40.50.100">
    <property type="match status" value="1"/>
</dbReference>
<dbReference type="Pfam" id="PF00005">
    <property type="entry name" value="ABC_tran"/>
    <property type="match status" value="1"/>
</dbReference>
<dbReference type="Pfam" id="PF03459">
    <property type="entry name" value="TOBE"/>
    <property type="match status" value="1"/>
</dbReference>
<dbReference type="InterPro" id="IPR008995">
    <property type="entry name" value="Mo/tungstate-bd_C_term_dom"/>
</dbReference>
<evidence type="ECO:0000313" key="16">
    <source>
        <dbReference type="EMBL" id="GHO44419.1"/>
    </source>
</evidence>
<dbReference type="CDD" id="cd03259">
    <property type="entry name" value="ABC_Carb_Solutes_like"/>
    <property type="match status" value="1"/>
</dbReference>
<evidence type="ECO:0000259" key="15">
    <source>
        <dbReference type="PROSITE" id="PS51866"/>
    </source>
</evidence>
<dbReference type="InterPro" id="IPR003439">
    <property type="entry name" value="ABC_transporter-like_ATP-bd"/>
</dbReference>
<dbReference type="GO" id="GO:0016020">
    <property type="term" value="C:membrane"/>
    <property type="evidence" value="ECO:0007669"/>
    <property type="project" value="InterPro"/>
</dbReference>
<evidence type="ECO:0000256" key="6">
    <source>
        <dbReference type="ARBA" id="ARBA00022741"/>
    </source>
</evidence>
<dbReference type="InterPro" id="IPR017871">
    <property type="entry name" value="ABC_transporter-like_CS"/>
</dbReference>
<keyword evidence="9" id="KW-0408">Iron</keyword>
<dbReference type="GO" id="GO:0005524">
    <property type="term" value="F:ATP binding"/>
    <property type="evidence" value="ECO:0007669"/>
    <property type="project" value="UniProtKB-KW"/>
</dbReference>
<comment type="caution">
    <text evidence="16">The sequence shown here is derived from an EMBL/GenBank/DDBJ whole genome shotgun (WGS) entry which is preliminary data.</text>
</comment>
<dbReference type="EC" id="7.6.2.9" evidence="12"/>
<evidence type="ECO:0000256" key="2">
    <source>
        <dbReference type="ARBA" id="ARBA00022475"/>
    </source>
</evidence>
<gene>
    <name evidence="16" type="ORF">KSX_25820</name>
</gene>
<evidence type="ECO:0000256" key="7">
    <source>
        <dbReference type="ARBA" id="ARBA00022840"/>
    </source>
</evidence>
<keyword evidence="6" id="KW-0547">Nucleotide-binding</keyword>
<evidence type="ECO:0000313" key="17">
    <source>
        <dbReference type="Proteomes" id="UP000612362"/>
    </source>
</evidence>
<dbReference type="PROSITE" id="PS50893">
    <property type="entry name" value="ABC_TRANSPORTER_2"/>
    <property type="match status" value="1"/>
</dbReference>
<dbReference type="GO" id="GO:0015408">
    <property type="term" value="F:ABC-type ferric iron transporter activity"/>
    <property type="evidence" value="ECO:0007669"/>
    <property type="project" value="InterPro"/>
</dbReference>
<dbReference type="PANTHER" id="PTHR42781">
    <property type="entry name" value="SPERMIDINE/PUTRESCINE IMPORT ATP-BINDING PROTEIN POTA"/>
    <property type="match status" value="1"/>
</dbReference>
<organism evidence="16 17">
    <name type="scientific">Ktedonospora formicarum</name>
    <dbReference type="NCBI Taxonomy" id="2778364"/>
    <lineage>
        <taxon>Bacteria</taxon>
        <taxon>Bacillati</taxon>
        <taxon>Chloroflexota</taxon>
        <taxon>Ktedonobacteria</taxon>
        <taxon>Ktedonobacterales</taxon>
        <taxon>Ktedonobacteraceae</taxon>
        <taxon>Ktedonospora</taxon>
    </lineage>
</organism>
<dbReference type="EMBL" id="BNJF01000001">
    <property type="protein sequence ID" value="GHO44419.1"/>
    <property type="molecule type" value="Genomic_DNA"/>
</dbReference>
<keyword evidence="17" id="KW-1185">Reference proteome</keyword>
<evidence type="ECO:0000259" key="14">
    <source>
        <dbReference type="PROSITE" id="PS50893"/>
    </source>
</evidence>
<keyword evidence="4 13" id="KW-0500">Molybdenum</keyword>
<dbReference type="Gene3D" id="3.40.50.300">
    <property type="entry name" value="P-loop containing nucleotide triphosphate hydrolases"/>
    <property type="match status" value="1"/>
</dbReference>
<dbReference type="GO" id="GO:0015689">
    <property type="term" value="P:molybdate ion transport"/>
    <property type="evidence" value="ECO:0007669"/>
    <property type="project" value="InterPro"/>
</dbReference>
<keyword evidence="2" id="KW-1003">Cell membrane</keyword>
<dbReference type="AlphaFoldDB" id="A0A8J3I2S6"/>
<dbReference type="PROSITE" id="PS51866">
    <property type="entry name" value="MOP"/>
    <property type="match status" value="1"/>
</dbReference>
<accession>A0A8J3I2S6</accession>
<dbReference type="InterPro" id="IPR027417">
    <property type="entry name" value="P-loop_NTPase"/>
</dbReference>
<dbReference type="InterPro" id="IPR005116">
    <property type="entry name" value="Transp-assoc_OB_typ1"/>
</dbReference>
<keyword evidence="7 16" id="KW-0067">ATP-binding</keyword>
<dbReference type="InterPro" id="IPR004606">
    <property type="entry name" value="Mop_domain"/>
</dbReference>
<dbReference type="SUPFAM" id="SSF52540">
    <property type="entry name" value="P-loop containing nucleoside triphosphate hydrolases"/>
    <property type="match status" value="1"/>
</dbReference>
<name>A0A8J3I2S6_9CHLR</name>
<proteinExistence type="predicted"/>
<evidence type="ECO:0000256" key="9">
    <source>
        <dbReference type="ARBA" id="ARBA00023004"/>
    </source>
</evidence>
<feature type="domain" description="Mop" evidence="15">
    <location>
        <begin position="305"/>
        <end position="377"/>
    </location>
</feature>
<feature type="domain" description="ABC transporter" evidence="14">
    <location>
        <begin position="1"/>
        <end position="237"/>
    </location>
</feature>
<keyword evidence="8" id="KW-1278">Translocase</keyword>
<evidence type="ECO:0000256" key="13">
    <source>
        <dbReference type="PROSITE-ProRule" id="PRU01213"/>
    </source>
</evidence>
<dbReference type="SMART" id="SM00382">
    <property type="entry name" value="AAA"/>
    <property type="match status" value="1"/>
</dbReference>
<dbReference type="Proteomes" id="UP000612362">
    <property type="component" value="Unassembled WGS sequence"/>
</dbReference>
<evidence type="ECO:0000256" key="10">
    <source>
        <dbReference type="ARBA" id="ARBA00023065"/>
    </source>
</evidence>
<dbReference type="FunFam" id="3.40.50.300:FF:000425">
    <property type="entry name" value="Probable ABC transporter, ATP-binding subunit"/>
    <property type="match status" value="1"/>
</dbReference>
<dbReference type="InterPro" id="IPR015853">
    <property type="entry name" value="ABC_transpr_FbpC"/>
</dbReference>
<keyword evidence="11" id="KW-0472">Membrane</keyword>